<keyword evidence="9" id="KW-1185">Reference proteome</keyword>
<dbReference type="OrthoDB" id="5588846at2759"/>
<gene>
    <name evidence="8" type="ORF">Micbo1qcDRAFT_148610</name>
</gene>
<dbReference type="GO" id="GO:0008270">
    <property type="term" value="F:zinc ion binding"/>
    <property type="evidence" value="ECO:0007669"/>
    <property type="project" value="UniProtKB-KW"/>
</dbReference>
<organism evidence="8 9">
    <name type="scientific">Microdochium bolleyi</name>
    <dbReference type="NCBI Taxonomy" id="196109"/>
    <lineage>
        <taxon>Eukaryota</taxon>
        <taxon>Fungi</taxon>
        <taxon>Dikarya</taxon>
        <taxon>Ascomycota</taxon>
        <taxon>Pezizomycotina</taxon>
        <taxon>Sordariomycetes</taxon>
        <taxon>Xylariomycetidae</taxon>
        <taxon>Xylariales</taxon>
        <taxon>Microdochiaceae</taxon>
        <taxon>Microdochium</taxon>
    </lineage>
</organism>
<feature type="compositionally biased region" description="Basic and acidic residues" evidence="5">
    <location>
        <begin position="58"/>
        <end position="83"/>
    </location>
</feature>
<evidence type="ECO:0000256" key="3">
    <source>
        <dbReference type="ARBA" id="ARBA00022833"/>
    </source>
</evidence>
<evidence type="ECO:0000256" key="5">
    <source>
        <dbReference type="SAM" id="MobiDB-lite"/>
    </source>
</evidence>
<dbReference type="InterPro" id="IPR001841">
    <property type="entry name" value="Znf_RING"/>
</dbReference>
<evidence type="ECO:0000259" key="7">
    <source>
        <dbReference type="PROSITE" id="PS51382"/>
    </source>
</evidence>
<reference evidence="9" key="1">
    <citation type="submission" date="2016-02" db="EMBL/GenBank/DDBJ databases">
        <title>Draft genome sequence of Microdochium bolleyi, a fungal endophyte of beachgrass.</title>
        <authorList>
            <consortium name="DOE Joint Genome Institute"/>
            <person name="David A.S."/>
            <person name="May G."/>
            <person name="Haridas S."/>
            <person name="Lim J."/>
            <person name="Wang M."/>
            <person name="Labutti K."/>
            <person name="Lipzen A."/>
            <person name="Barry K."/>
            <person name="Grigoriev I.V."/>
        </authorList>
    </citation>
    <scope>NUCLEOTIDE SEQUENCE [LARGE SCALE GENOMIC DNA]</scope>
    <source>
        <strain evidence="9">J235TASD1</strain>
    </source>
</reference>
<protein>
    <submittedName>
        <fullName evidence="8">RING-14 protein</fullName>
    </submittedName>
</protein>
<dbReference type="InterPro" id="IPR017907">
    <property type="entry name" value="Znf_RING_CS"/>
</dbReference>
<dbReference type="InParanoid" id="A0A136J0G6"/>
<dbReference type="Pfam" id="PF00097">
    <property type="entry name" value="zf-C3HC4"/>
    <property type="match status" value="1"/>
</dbReference>
<dbReference type="PROSITE" id="PS51382">
    <property type="entry name" value="SPX"/>
    <property type="match status" value="1"/>
</dbReference>
<dbReference type="PROSITE" id="PS00518">
    <property type="entry name" value="ZF_RING_1"/>
    <property type="match status" value="1"/>
</dbReference>
<dbReference type="Proteomes" id="UP000070501">
    <property type="component" value="Unassembled WGS sequence"/>
</dbReference>
<evidence type="ECO:0000313" key="8">
    <source>
        <dbReference type="EMBL" id="KXJ90668.1"/>
    </source>
</evidence>
<evidence type="ECO:0000259" key="6">
    <source>
        <dbReference type="PROSITE" id="PS50089"/>
    </source>
</evidence>
<proteinExistence type="predicted"/>
<dbReference type="InterPro" id="IPR018957">
    <property type="entry name" value="Znf_C3HC4_RING-type"/>
</dbReference>
<dbReference type="SMART" id="SM00184">
    <property type="entry name" value="RING"/>
    <property type="match status" value="1"/>
</dbReference>
<dbReference type="EMBL" id="KQ964252">
    <property type="protein sequence ID" value="KXJ90668.1"/>
    <property type="molecule type" value="Genomic_DNA"/>
</dbReference>
<dbReference type="PANTHER" id="PTHR23327">
    <property type="entry name" value="RING FINGER PROTEIN 127"/>
    <property type="match status" value="1"/>
</dbReference>
<feature type="region of interest" description="Disordered" evidence="5">
    <location>
        <begin position="57"/>
        <end position="83"/>
    </location>
</feature>
<dbReference type="PANTHER" id="PTHR23327:SF51">
    <property type="entry name" value="TRANSCRIPTIONAL REGULATOR OF YEAST FORM ADHERENCE 3"/>
    <property type="match status" value="1"/>
</dbReference>
<keyword evidence="3" id="KW-0862">Zinc</keyword>
<dbReference type="Gene3D" id="3.30.40.10">
    <property type="entry name" value="Zinc/RING finger domain, C3HC4 (zinc finger)"/>
    <property type="match status" value="1"/>
</dbReference>
<dbReference type="PROSITE" id="PS50089">
    <property type="entry name" value="ZF_RING_2"/>
    <property type="match status" value="1"/>
</dbReference>
<dbReference type="STRING" id="196109.A0A136J0G6"/>
<evidence type="ECO:0000313" key="9">
    <source>
        <dbReference type="Proteomes" id="UP000070501"/>
    </source>
</evidence>
<keyword evidence="2 4" id="KW-0863">Zinc-finger</keyword>
<evidence type="ECO:0000256" key="2">
    <source>
        <dbReference type="ARBA" id="ARBA00022771"/>
    </source>
</evidence>
<evidence type="ECO:0000256" key="1">
    <source>
        <dbReference type="ARBA" id="ARBA00022723"/>
    </source>
</evidence>
<dbReference type="InterPro" id="IPR004331">
    <property type="entry name" value="SPX_dom"/>
</dbReference>
<accession>A0A136J0G6</accession>
<keyword evidence="1" id="KW-0479">Metal-binding</keyword>
<dbReference type="SUPFAM" id="SSF57850">
    <property type="entry name" value="RING/U-box"/>
    <property type="match status" value="1"/>
</dbReference>
<dbReference type="InterPro" id="IPR013083">
    <property type="entry name" value="Znf_RING/FYVE/PHD"/>
</dbReference>
<name>A0A136J0G6_9PEZI</name>
<dbReference type="AlphaFoldDB" id="A0A136J0G6"/>
<sequence>MKFAQEFRRILQTEGFPQKWVDSAIPYGQLKKCLKKVTRELVDLGLDRDTLAALAPPHDARLQDADRSSKDRTDAVTDKNDPGFRYRLAGDASGSTRVRPSLTIFVHLQDGAVVDAGLTPTTREFLAHLASGATSPPLQVSSPQGSWSTTQVNDDAKQVGLTQPASTAAQSQGASVDRPDSDVAASSLRRIEVPLVFDGEFFDLLQADVLLIDNIQEEEQDRLGKEITALGTEVAKLTEPRRGLRDRPDRAKWRDIFQLYLDAGVFFSTRESDHGVRSSAQALENLRWFQEQVFKQDLVRTMKLETSRQAFSKFLNLNAALLQNLKFQEINSLAITKILKKFDKRTSLGATKSFHVALHSHRLLAGSVAKDLCARMSTELISTVPQLDDYLCPICYAVAYWPMRLDCNHIFCSRCLVKMSRRCERYCPLCRADVVMKTGLDHLDSEHAAFLRRHFPKEVKEKVKANELERNREIFGPDYQPSKECMVM</sequence>
<evidence type="ECO:0000256" key="4">
    <source>
        <dbReference type="PROSITE-ProRule" id="PRU00175"/>
    </source>
</evidence>
<feature type="domain" description="SPX" evidence="7">
    <location>
        <begin position="1"/>
        <end position="356"/>
    </location>
</feature>
<feature type="domain" description="RING-type" evidence="6">
    <location>
        <begin position="392"/>
        <end position="431"/>
    </location>
</feature>
<dbReference type="Pfam" id="PF03105">
    <property type="entry name" value="SPX"/>
    <property type="match status" value="1"/>
</dbReference>